<dbReference type="Proteomes" id="UP000462212">
    <property type="component" value="Unassembled WGS sequence"/>
</dbReference>
<feature type="signal peptide" evidence="1">
    <location>
        <begin position="1"/>
        <end position="22"/>
    </location>
</feature>
<dbReference type="EMBL" id="QGMJ01000166">
    <property type="protein sequence ID" value="TVY40736.1"/>
    <property type="molecule type" value="Genomic_DNA"/>
</dbReference>
<feature type="chain" id="PRO_5034456273" description="DNase1 protein" evidence="1">
    <location>
        <begin position="23"/>
        <end position="172"/>
    </location>
</feature>
<comment type="caution">
    <text evidence="2">The sequence shown here is derived from an EMBL/GenBank/DDBJ whole genome shotgun (WGS) entry which is preliminary data.</text>
</comment>
<name>A0A8H8RTN1_9HELO</name>
<keyword evidence="3" id="KW-1185">Reference proteome</keyword>
<reference evidence="2 3" key="1">
    <citation type="submission" date="2018-05" db="EMBL/GenBank/DDBJ databases">
        <title>Genome sequencing and assembly of the regulated plant pathogen Lachnellula willkommii and related sister species for the development of diagnostic species identification markers.</title>
        <authorList>
            <person name="Giroux E."/>
            <person name="Bilodeau G."/>
        </authorList>
    </citation>
    <scope>NUCLEOTIDE SEQUENCE [LARGE SCALE GENOMIC DNA]</scope>
    <source>
        <strain evidence="2 3">CBS 197.66</strain>
    </source>
</reference>
<accession>A0A8H8RTN1</accession>
<sequence length="172" mass="18416">MQFTSTLLLAATALATLSTANTVHFVNQDSTSRTIYFSPTAGNAYIAALSVSGQATESTTFPDSWIGNWYSVSSGAENVTGMLGEVRWNGYGGSNYFDVSAIVNPNDNEGVKEIFPKFSNTPVSGCQTFPCSNAYNQPDDIATLSTQDSELICLLGNTGSARRHARDFAEKN</sequence>
<proteinExistence type="predicted"/>
<evidence type="ECO:0008006" key="4">
    <source>
        <dbReference type="Google" id="ProtNLM"/>
    </source>
</evidence>
<organism evidence="2 3">
    <name type="scientific">Lachnellula subtilissima</name>
    <dbReference type="NCBI Taxonomy" id="602034"/>
    <lineage>
        <taxon>Eukaryota</taxon>
        <taxon>Fungi</taxon>
        <taxon>Dikarya</taxon>
        <taxon>Ascomycota</taxon>
        <taxon>Pezizomycotina</taxon>
        <taxon>Leotiomycetes</taxon>
        <taxon>Helotiales</taxon>
        <taxon>Lachnaceae</taxon>
        <taxon>Lachnellula</taxon>
    </lineage>
</organism>
<evidence type="ECO:0000313" key="2">
    <source>
        <dbReference type="EMBL" id="TVY40736.1"/>
    </source>
</evidence>
<protein>
    <recommendedName>
        <fullName evidence="4">DNase1 protein</fullName>
    </recommendedName>
</protein>
<dbReference type="AlphaFoldDB" id="A0A8H8RTN1"/>
<evidence type="ECO:0000256" key="1">
    <source>
        <dbReference type="SAM" id="SignalP"/>
    </source>
</evidence>
<gene>
    <name evidence="2" type="ORF">LSUB1_G003025</name>
</gene>
<dbReference type="OrthoDB" id="3513524at2759"/>
<keyword evidence="1" id="KW-0732">Signal</keyword>
<evidence type="ECO:0000313" key="3">
    <source>
        <dbReference type="Proteomes" id="UP000462212"/>
    </source>
</evidence>